<dbReference type="Gramene" id="Pp3c14_26580V3.5">
    <property type="protein sequence ID" value="Pp3c14_26580V3.5"/>
    <property type="gene ID" value="Pp3c14_26580"/>
</dbReference>
<dbReference type="Gramene" id="Pp3c14_26580V3.6">
    <property type="protein sequence ID" value="Pp3c14_26580V3.6"/>
    <property type="gene ID" value="Pp3c14_26580"/>
</dbReference>
<dbReference type="EnsemblPlants" id="Pp3c14_26580V3.2">
    <property type="protein sequence ID" value="Pp3c14_26580V3.2"/>
    <property type="gene ID" value="Pp3c14_26580"/>
</dbReference>
<dbReference type="EnsemblPlants" id="Pp3c14_26580V3.3">
    <property type="protein sequence ID" value="Pp3c14_26580V3.3"/>
    <property type="gene ID" value="Pp3c14_26580"/>
</dbReference>
<evidence type="ECO:0000256" key="4">
    <source>
        <dbReference type="SAM" id="MobiDB-lite"/>
    </source>
</evidence>
<dbReference type="GO" id="GO:0050513">
    <property type="term" value="F:glycoprotein 2-beta-D-xylosyltransferase activity"/>
    <property type="evidence" value="ECO:0007669"/>
    <property type="project" value="EnsemblPlants"/>
</dbReference>
<dbReference type="STRING" id="3218.A9TN19"/>
<proteinExistence type="predicted"/>
<keyword evidence="5" id="KW-0812">Transmembrane</keyword>
<dbReference type="Pfam" id="PF04577">
    <property type="entry name" value="Glyco_transf_61"/>
    <property type="match status" value="1"/>
</dbReference>
<dbReference type="GO" id="GO:0048367">
    <property type="term" value="P:shoot system development"/>
    <property type="evidence" value="ECO:0007669"/>
    <property type="project" value="EnsemblPlants"/>
</dbReference>
<dbReference type="EnsemblPlants" id="Pp3c14_26580V3.5">
    <property type="protein sequence ID" value="Pp3c14_26580V3.5"/>
    <property type="gene ID" value="Pp3c14_26580"/>
</dbReference>
<feature type="region of interest" description="Disordered" evidence="4">
    <location>
        <begin position="45"/>
        <end position="67"/>
    </location>
</feature>
<dbReference type="PANTHER" id="PTHR48437:SF1">
    <property type="entry name" value="INITIATOR BINDING DOMAIN-CONTAINING PROTEIN"/>
    <property type="match status" value="1"/>
</dbReference>
<dbReference type="eggNOG" id="KOG4698">
    <property type="taxonomic scope" value="Eukaryota"/>
</dbReference>
<dbReference type="PaxDb" id="3218-PP1S269_66V6.1"/>
<dbReference type="GO" id="GO:0031204">
    <property type="term" value="P:post-translational protein targeting to membrane, translocation"/>
    <property type="evidence" value="ECO:0007669"/>
    <property type="project" value="EnsemblPlants"/>
</dbReference>
<dbReference type="KEGG" id="ppp:112291590"/>
<dbReference type="InterPro" id="IPR007657">
    <property type="entry name" value="Glycosyltransferase_61"/>
</dbReference>
<reference evidence="7 9" key="1">
    <citation type="journal article" date="2008" name="Science">
        <title>The Physcomitrella genome reveals evolutionary insights into the conquest of land by plants.</title>
        <authorList>
            <person name="Rensing S."/>
            <person name="Lang D."/>
            <person name="Zimmer A."/>
            <person name="Terry A."/>
            <person name="Salamov A."/>
            <person name="Shapiro H."/>
            <person name="Nishiyama T."/>
            <person name="Perroud P.-F."/>
            <person name="Lindquist E."/>
            <person name="Kamisugi Y."/>
            <person name="Tanahashi T."/>
            <person name="Sakakibara K."/>
            <person name="Fujita T."/>
            <person name="Oishi K."/>
            <person name="Shin-I T."/>
            <person name="Kuroki Y."/>
            <person name="Toyoda A."/>
            <person name="Suzuki Y."/>
            <person name="Hashimoto A."/>
            <person name="Yamaguchi K."/>
            <person name="Sugano A."/>
            <person name="Kohara Y."/>
            <person name="Fujiyama A."/>
            <person name="Anterola A."/>
            <person name="Aoki S."/>
            <person name="Ashton N."/>
            <person name="Barbazuk W.B."/>
            <person name="Barker E."/>
            <person name="Bennetzen J."/>
            <person name="Bezanilla M."/>
            <person name="Blankenship R."/>
            <person name="Cho S.H."/>
            <person name="Dutcher S."/>
            <person name="Estelle M."/>
            <person name="Fawcett J.A."/>
            <person name="Gundlach H."/>
            <person name="Hanada K."/>
            <person name="Heyl A."/>
            <person name="Hicks K.A."/>
            <person name="Hugh J."/>
            <person name="Lohr M."/>
            <person name="Mayer K."/>
            <person name="Melkozernov A."/>
            <person name="Murata T."/>
            <person name="Nelson D."/>
            <person name="Pils B."/>
            <person name="Prigge M."/>
            <person name="Reiss B."/>
            <person name="Renner T."/>
            <person name="Rombauts S."/>
            <person name="Rushton P."/>
            <person name="Sanderfoot A."/>
            <person name="Schween G."/>
            <person name="Shiu S.-H."/>
            <person name="Stueber K."/>
            <person name="Theodoulou F.L."/>
            <person name="Tu H."/>
            <person name="Van de Peer Y."/>
            <person name="Verrier P.J."/>
            <person name="Waters E."/>
            <person name="Wood A."/>
            <person name="Yang L."/>
            <person name="Cove D."/>
            <person name="Cuming A."/>
            <person name="Hasebe M."/>
            <person name="Lucas S."/>
            <person name="Mishler D.B."/>
            <person name="Reski R."/>
            <person name="Grigoriev I."/>
            <person name="Quatrano R.S."/>
            <person name="Boore J.L."/>
        </authorList>
    </citation>
    <scope>NUCLEOTIDE SEQUENCE [LARGE SCALE GENOMIC DNA]</scope>
    <source>
        <strain evidence="8 9">cv. Gransden 2004</strain>
    </source>
</reference>
<dbReference type="EnsemblPlants" id="Pp3c14_26580V3.6">
    <property type="protein sequence ID" value="Pp3c14_26580V3.6"/>
    <property type="gene ID" value="Pp3c14_26580"/>
</dbReference>
<evidence type="ECO:0000313" key="8">
    <source>
        <dbReference type="EnsemblPlants" id="Pp3c14_26580V3.1"/>
    </source>
</evidence>
<keyword evidence="1" id="KW-0328">Glycosyltransferase</keyword>
<feature type="compositionally biased region" description="Polar residues" evidence="4">
    <location>
        <begin position="53"/>
        <end position="65"/>
    </location>
</feature>
<reference evidence="7 9" key="2">
    <citation type="journal article" date="2018" name="Plant J.">
        <title>The Physcomitrella patens chromosome-scale assembly reveals moss genome structure and evolution.</title>
        <authorList>
            <person name="Lang D."/>
            <person name="Ullrich K.K."/>
            <person name="Murat F."/>
            <person name="Fuchs J."/>
            <person name="Jenkins J."/>
            <person name="Haas F.B."/>
            <person name="Piednoel M."/>
            <person name="Gundlach H."/>
            <person name="Van Bel M."/>
            <person name="Meyberg R."/>
            <person name="Vives C."/>
            <person name="Morata J."/>
            <person name="Symeonidi A."/>
            <person name="Hiss M."/>
            <person name="Muchero W."/>
            <person name="Kamisugi Y."/>
            <person name="Saleh O."/>
            <person name="Blanc G."/>
            <person name="Decker E.L."/>
            <person name="van Gessel N."/>
            <person name="Grimwood J."/>
            <person name="Hayes R.D."/>
            <person name="Graham S.W."/>
            <person name="Gunter L.E."/>
            <person name="McDaniel S.F."/>
            <person name="Hoernstein S.N.W."/>
            <person name="Larsson A."/>
            <person name="Li F.W."/>
            <person name="Perroud P.F."/>
            <person name="Phillips J."/>
            <person name="Ranjan P."/>
            <person name="Rokshar D.S."/>
            <person name="Rothfels C.J."/>
            <person name="Schneider L."/>
            <person name="Shu S."/>
            <person name="Stevenson D.W."/>
            <person name="Thummler F."/>
            <person name="Tillich M."/>
            <person name="Villarreal Aguilar J.C."/>
            <person name="Widiez T."/>
            <person name="Wong G.K."/>
            <person name="Wymore A."/>
            <person name="Zhang Y."/>
            <person name="Zimmer A.D."/>
            <person name="Quatrano R.S."/>
            <person name="Mayer K.F.X."/>
            <person name="Goodstein D."/>
            <person name="Casacuberta J.M."/>
            <person name="Vandepoele K."/>
            <person name="Reski R."/>
            <person name="Cuming A.C."/>
            <person name="Tuskan G.A."/>
            <person name="Maumus F."/>
            <person name="Salse J."/>
            <person name="Schmutz J."/>
            <person name="Rensing S.A."/>
        </authorList>
    </citation>
    <scope>NUCLEOTIDE SEQUENCE [LARGE SCALE GENOMIC DNA]</scope>
    <source>
        <strain evidence="8 9">cv. Gransden 2004</strain>
    </source>
</reference>
<dbReference type="OMA" id="HAIYLYG"/>
<keyword evidence="5" id="KW-1133">Transmembrane helix</keyword>
<keyword evidence="9" id="KW-1185">Reference proteome</keyword>
<reference evidence="8" key="3">
    <citation type="submission" date="2020-12" db="UniProtKB">
        <authorList>
            <consortium name="EnsemblPlants"/>
        </authorList>
    </citation>
    <scope>IDENTIFICATION</scope>
</reference>
<dbReference type="GeneID" id="112291590"/>
<dbReference type="PANTHER" id="PTHR48437">
    <property type="entry name" value="INITIATOR BINDING DOMAIN-CONTAINING PROTEIN"/>
    <property type="match status" value="1"/>
</dbReference>
<evidence type="ECO:0000256" key="5">
    <source>
        <dbReference type="SAM" id="Phobius"/>
    </source>
</evidence>
<dbReference type="GO" id="GO:0000139">
    <property type="term" value="C:Golgi membrane"/>
    <property type="evidence" value="ECO:0007669"/>
    <property type="project" value="EnsemblPlants"/>
</dbReference>
<dbReference type="Gramene" id="Pp3c14_26580V3.1">
    <property type="protein sequence ID" value="Pp3c14_26580V3.1"/>
    <property type="gene ID" value="Pp3c14_26580"/>
</dbReference>
<dbReference type="EMBL" id="ABEU02000014">
    <property type="protein sequence ID" value="PNR41674.1"/>
    <property type="molecule type" value="Genomic_DNA"/>
</dbReference>
<dbReference type="FunCoup" id="A9TN19">
    <property type="interactions" value="2124"/>
</dbReference>
<dbReference type="OrthoDB" id="529273at2759"/>
<dbReference type="HOGENOM" id="CLU_026674_0_0_1"/>
<dbReference type="GO" id="GO:0005797">
    <property type="term" value="C:Golgi medial cisterna"/>
    <property type="evidence" value="ECO:0007669"/>
    <property type="project" value="EnsemblPlants"/>
</dbReference>
<dbReference type="Gramene" id="Pp3c14_26580V3.3">
    <property type="protein sequence ID" value="Pp3c14_26580V3.3"/>
    <property type="gene ID" value="Pp3c14_26580"/>
</dbReference>
<gene>
    <name evidence="8" type="primary">LOC112291590</name>
    <name evidence="7" type="ORF">PHYPA_019079</name>
</gene>
<feature type="transmembrane region" description="Helical" evidence="5">
    <location>
        <begin position="21"/>
        <end position="37"/>
    </location>
</feature>
<evidence type="ECO:0000256" key="3">
    <source>
        <dbReference type="ARBA" id="ARBA00023180"/>
    </source>
</evidence>
<keyword evidence="5" id="KW-0472">Membrane</keyword>
<dbReference type="Gramene" id="Pp3c14_26580V3.2">
    <property type="protein sequence ID" value="Pp3c14_26580V3.2"/>
    <property type="gene ID" value="Pp3c14_26580"/>
</dbReference>
<sequence length="595" mass="67487">MALMQSHWGGRGVKLLWVKRVVILLVLLNVFQLLILLNSENRPVKPSTALKDTPSSRPQGFSGRQSLGKPWPLLGAFTSWTVDPDLDPDSCEAFFGNGYTQAFTLLDPGPHSHARGSVVKEDSRVRSKRMQEIVESWREREVKQGLGQVKDEIHGVSSQTDEQAAQMGKQNKVYQPSPRGGLFQCFYSQTLRTSICEGTNMIMYPKKIKMSKGGELLFAVMGRNEEEELPYFTTGAFEIMVPEKEERRALFNKSMLERLIPVKSITKHTMHHLFEQIRTIPVDEVICAQRVSTPTIVVTRFEYANLFHTVTDWYSAYITSRVTNLKRRPRLVFVDGHCKSPMDEAWQAMFSGVHFARHLTGPVCFDHLIFAPLGYNSPLFKGLDLGLSCTGCAPEDIPNNPRHNTARIREFGEFFVAAMNTTANVMPQKAIFTFKVLFVRREDYLAHPRHSGKPESRLSNEVEVLEALQAWASSRSGMKREDGVELSVTIVEGLFAHWALHEQLKIVRESSIIIGAHGAGLSHLLFAMPRETVIVELSSPFFVRPHFEAMSQWMGMEYHKIDMASSEADCSEVIRDLDQIFLGLIRRRDYKLTIP</sequence>
<organism evidence="7">
    <name type="scientific">Physcomitrium patens</name>
    <name type="common">Spreading-leaved earth moss</name>
    <name type="synonym">Physcomitrella patens</name>
    <dbReference type="NCBI Taxonomy" id="3218"/>
    <lineage>
        <taxon>Eukaryota</taxon>
        <taxon>Viridiplantae</taxon>
        <taxon>Streptophyta</taxon>
        <taxon>Embryophyta</taxon>
        <taxon>Bryophyta</taxon>
        <taxon>Bryophytina</taxon>
        <taxon>Bryopsida</taxon>
        <taxon>Funariidae</taxon>
        <taxon>Funariales</taxon>
        <taxon>Funariaceae</taxon>
        <taxon>Physcomitrium</taxon>
    </lineage>
</organism>
<keyword evidence="2" id="KW-0808">Transferase</keyword>
<protein>
    <recommendedName>
        <fullName evidence="6">Glycosyltransferase 61 catalytic domain-containing protein</fullName>
    </recommendedName>
</protein>
<dbReference type="EnsemblPlants" id="Pp3c14_26580V3.4">
    <property type="protein sequence ID" value="Pp3c14_26580V3.4"/>
    <property type="gene ID" value="Pp3c14_26580"/>
</dbReference>
<name>A9TN19_PHYPA</name>
<dbReference type="GO" id="GO:0016757">
    <property type="term" value="F:glycosyltransferase activity"/>
    <property type="evidence" value="ECO:0000318"/>
    <property type="project" value="GO_Central"/>
</dbReference>
<keyword evidence="3" id="KW-0325">Glycoprotein</keyword>
<feature type="domain" description="Glycosyltransferase 61 catalytic" evidence="6">
    <location>
        <begin position="394"/>
        <end position="535"/>
    </location>
</feature>
<evidence type="ECO:0000259" key="6">
    <source>
        <dbReference type="Pfam" id="PF04577"/>
    </source>
</evidence>
<dbReference type="Gramene" id="Pp3c14_26580V3.4">
    <property type="protein sequence ID" value="Pp3c14_26580V3.4"/>
    <property type="gene ID" value="Pp3c14_26580"/>
</dbReference>
<dbReference type="Proteomes" id="UP000006727">
    <property type="component" value="Chromosome 14"/>
</dbReference>
<evidence type="ECO:0000313" key="9">
    <source>
        <dbReference type="Proteomes" id="UP000006727"/>
    </source>
</evidence>
<dbReference type="GO" id="GO:0018279">
    <property type="term" value="P:protein N-linked glycosylation via asparagine"/>
    <property type="evidence" value="ECO:0007669"/>
    <property type="project" value="EnsemblPlants"/>
</dbReference>
<dbReference type="Gramene" id="Pp3c14_26580V3.7">
    <property type="protein sequence ID" value="Pp3c14_26580V3.7"/>
    <property type="gene ID" value="Pp3c14_26580"/>
</dbReference>
<dbReference type="AlphaFoldDB" id="A9TN19"/>
<dbReference type="InterPro" id="IPR049625">
    <property type="entry name" value="Glyco_transf_61_cat"/>
</dbReference>
<accession>A9TN19</accession>
<evidence type="ECO:0000256" key="2">
    <source>
        <dbReference type="ARBA" id="ARBA00022679"/>
    </source>
</evidence>
<dbReference type="RefSeq" id="XP_024394977.1">
    <property type="nucleotide sequence ID" value="XM_024539209.2"/>
</dbReference>
<dbReference type="EnsemblPlants" id="Pp3c14_26580V3.1">
    <property type="protein sequence ID" value="Pp3c14_26580V3.1"/>
    <property type="gene ID" value="Pp3c14_26580"/>
</dbReference>
<evidence type="ECO:0000313" key="7">
    <source>
        <dbReference type="EMBL" id="PNR41674.1"/>
    </source>
</evidence>
<dbReference type="EnsemblPlants" id="Pp3c14_26580V3.7">
    <property type="protein sequence ID" value="Pp3c14_26580V3.7"/>
    <property type="gene ID" value="Pp3c14_26580"/>
</dbReference>
<evidence type="ECO:0000256" key="1">
    <source>
        <dbReference type="ARBA" id="ARBA00022676"/>
    </source>
</evidence>